<dbReference type="RefSeq" id="XP_003292804.1">
    <property type="nucleotide sequence ID" value="XM_003292756.1"/>
</dbReference>
<name>F0ZZF8_DICPU</name>
<dbReference type="PANTHER" id="PTHR37003:SF2">
    <property type="entry name" value="PESTICIDAL CRYSTAL PROTEIN N-TERMINAL DOMAIN-CONTAINING PROTEIN"/>
    <property type="match status" value="1"/>
</dbReference>
<dbReference type="OMA" id="YYRENIT"/>
<proteinExistence type="predicted"/>
<keyword evidence="1" id="KW-0732">Signal</keyword>
<protein>
    <recommendedName>
        <fullName evidence="2">Pesticidal crystal protein domain-containing protein</fullName>
    </recommendedName>
</protein>
<dbReference type="InterPro" id="IPR036716">
    <property type="entry name" value="Pest_crys_N_sf"/>
</dbReference>
<dbReference type="Pfam" id="PF03945">
    <property type="entry name" value="Endotoxin_N"/>
    <property type="match status" value="1"/>
</dbReference>
<dbReference type="SUPFAM" id="SSF56849">
    <property type="entry name" value="delta-Endotoxin (insectocide), N-terminal domain"/>
    <property type="match status" value="1"/>
</dbReference>
<dbReference type="GO" id="GO:0090729">
    <property type="term" value="F:toxin activity"/>
    <property type="evidence" value="ECO:0007669"/>
    <property type="project" value="InterPro"/>
</dbReference>
<reference evidence="4" key="1">
    <citation type="journal article" date="2011" name="Genome Biol.">
        <title>Comparative genomics of the social amoebae Dictyostelium discoideum and Dictyostelium purpureum.</title>
        <authorList>
            <consortium name="US DOE Joint Genome Institute (JGI-PGF)"/>
            <person name="Sucgang R."/>
            <person name="Kuo A."/>
            <person name="Tian X."/>
            <person name="Salerno W."/>
            <person name="Parikh A."/>
            <person name="Feasley C.L."/>
            <person name="Dalin E."/>
            <person name="Tu H."/>
            <person name="Huang E."/>
            <person name="Barry K."/>
            <person name="Lindquist E."/>
            <person name="Shapiro H."/>
            <person name="Bruce D."/>
            <person name="Schmutz J."/>
            <person name="Salamov A."/>
            <person name="Fey P."/>
            <person name="Gaudet P."/>
            <person name="Anjard C."/>
            <person name="Babu M.M."/>
            <person name="Basu S."/>
            <person name="Bushmanova Y."/>
            <person name="van der Wel H."/>
            <person name="Katoh-Kurasawa M."/>
            <person name="Dinh C."/>
            <person name="Coutinho P.M."/>
            <person name="Saito T."/>
            <person name="Elias M."/>
            <person name="Schaap P."/>
            <person name="Kay R.R."/>
            <person name="Henrissat B."/>
            <person name="Eichinger L."/>
            <person name="Rivero F."/>
            <person name="Putnam N.H."/>
            <person name="West C.M."/>
            <person name="Loomis W.F."/>
            <person name="Chisholm R.L."/>
            <person name="Shaulsky G."/>
            <person name="Strassmann J.E."/>
            <person name="Queller D.C."/>
            <person name="Kuspa A."/>
            <person name="Grigoriev I.V."/>
        </authorList>
    </citation>
    <scope>NUCLEOTIDE SEQUENCE [LARGE SCALE GENOMIC DNA]</scope>
    <source>
        <strain evidence="4">QSDP1</strain>
    </source>
</reference>
<dbReference type="Gene3D" id="1.20.190.10">
    <property type="entry name" value="Pesticidal crystal protein, N-terminal domain"/>
    <property type="match status" value="1"/>
</dbReference>
<feature type="signal peptide" evidence="1">
    <location>
        <begin position="1"/>
        <end position="23"/>
    </location>
</feature>
<evidence type="ECO:0000313" key="3">
    <source>
        <dbReference type="EMBL" id="EGC30679.1"/>
    </source>
</evidence>
<dbReference type="InterPro" id="IPR038979">
    <property type="entry name" value="Pest_crys"/>
</dbReference>
<keyword evidence="4" id="KW-1185">Reference proteome</keyword>
<dbReference type="VEuPathDB" id="AmoebaDB:DICPUDRAFT_157562"/>
<dbReference type="AlphaFoldDB" id="F0ZZF8"/>
<accession>F0ZZF8</accession>
<dbReference type="KEGG" id="dpp:DICPUDRAFT_157562"/>
<dbReference type="Proteomes" id="UP000001064">
    <property type="component" value="Unassembled WGS sequence"/>
</dbReference>
<sequence>MKLLLTISIFLIILLFCNENSNGSQILSNADYSKNILYQLELRNQKVNDARKVLSKEAVPGKNNFLAGSIATLSVLGPVLILTGALPFGFLLELAAGVLEFAELITEGKANDEYGREVSKGIQELVQESIKKYDIVSLKSSLQGLKNIVVKFDMLKNVEDLKKEEIHTAAVNVDFEFSYALPSFLKDNEMGLSSIGIFVLAANSHLVFLSSLVTNSKRYQFTDKEIQYYYKNFLDAREEYYNRIKEIDDYGKAQLEKKIMDKKITNVDEWNLRNDYYNFMKIYVYDISKYWAYMDPFIFGQGVSIENADVILSKIIGSAFNGDRQLSYKQVNQIIENKGIRMYNGKFTGFSYRNNGCNNSPSGFAYSIPKYFGGINYFISKGKEIETGAEGNTDFDSQTNINGPLTKVKVDQISKITTYSANGLRNSKFYQFGLDINGTKFGDTTWYKYVEVIGYPYRIVSSITPTTFNPCRVPCKNYNTNDKISLIEGMVLGFVNSDIVEDNIIIQGVSSFVDCQKFISINSNTATLVQNGYKNSIKFTKNTRVTYKITLNSFDKKAAQFQLLLEYRQLTDFPFNINVYVSNVPNPLSSDKVPVSLKSVVDECGFGDRISQFATVLLNSSPNNYVTIENIGSDFLLNNLIFKTILED</sequence>
<feature type="domain" description="Pesticidal crystal protein" evidence="2">
    <location>
        <begin position="101"/>
        <end position="295"/>
    </location>
</feature>
<feature type="chain" id="PRO_5003262955" description="Pesticidal crystal protein domain-containing protein" evidence="1">
    <location>
        <begin position="24"/>
        <end position="648"/>
    </location>
</feature>
<dbReference type="GO" id="GO:0001907">
    <property type="term" value="P:symbiont-mediated killing of host cell"/>
    <property type="evidence" value="ECO:0007669"/>
    <property type="project" value="InterPro"/>
</dbReference>
<gene>
    <name evidence="3" type="ORF">DICPUDRAFT_157562</name>
</gene>
<dbReference type="EMBL" id="GL871309">
    <property type="protein sequence ID" value="EGC30679.1"/>
    <property type="molecule type" value="Genomic_DNA"/>
</dbReference>
<evidence type="ECO:0000313" key="4">
    <source>
        <dbReference type="Proteomes" id="UP000001064"/>
    </source>
</evidence>
<dbReference type="InParanoid" id="F0ZZF8"/>
<evidence type="ECO:0000256" key="1">
    <source>
        <dbReference type="SAM" id="SignalP"/>
    </source>
</evidence>
<dbReference type="InterPro" id="IPR005639">
    <property type="entry name" value="Pest_crys_dom_I"/>
</dbReference>
<dbReference type="GeneID" id="10508903"/>
<evidence type="ECO:0000259" key="2">
    <source>
        <dbReference type="Pfam" id="PF03945"/>
    </source>
</evidence>
<organism evidence="3 4">
    <name type="scientific">Dictyostelium purpureum</name>
    <name type="common">Slime mold</name>
    <dbReference type="NCBI Taxonomy" id="5786"/>
    <lineage>
        <taxon>Eukaryota</taxon>
        <taxon>Amoebozoa</taxon>
        <taxon>Evosea</taxon>
        <taxon>Eumycetozoa</taxon>
        <taxon>Dictyostelia</taxon>
        <taxon>Dictyosteliales</taxon>
        <taxon>Dictyosteliaceae</taxon>
        <taxon>Dictyostelium</taxon>
    </lineage>
</organism>
<dbReference type="PANTHER" id="PTHR37003">
    <property type="entry name" value="ENDOTOXIN_N DOMAIN-CONTAINING PROTEIN-RELATED"/>
    <property type="match status" value="1"/>
</dbReference>